<name>A0AAE4CAT3_9ACTN</name>
<dbReference type="InterPro" id="IPR029055">
    <property type="entry name" value="Ntn_hydrolases_N"/>
</dbReference>
<dbReference type="InterPro" id="IPR043137">
    <property type="entry name" value="GGT_ssub_C"/>
</dbReference>
<comment type="caution">
    <text evidence="1">The sequence shown here is derived from an EMBL/GenBank/DDBJ whole genome shotgun (WGS) entry which is preliminary data.</text>
</comment>
<reference evidence="1" key="1">
    <citation type="submission" date="2023-07" db="EMBL/GenBank/DDBJ databases">
        <title>Sequencing the genomes of 1000 actinobacteria strains.</title>
        <authorList>
            <person name="Klenk H.-P."/>
        </authorList>
    </citation>
    <scope>NUCLEOTIDE SEQUENCE</scope>
    <source>
        <strain evidence="1">DSM 44707</strain>
    </source>
</reference>
<dbReference type="Proteomes" id="UP001183643">
    <property type="component" value="Unassembled WGS sequence"/>
</dbReference>
<evidence type="ECO:0000313" key="2">
    <source>
        <dbReference type="Proteomes" id="UP001183643"/>
    </source>
</evidence>
<dbReference type="RefSeq" id="WP_310370506.1">
    <property type="nucleotide sequence ID" value="NZ_JAVDYB010000001.1"/>
</dbReference>
<sequence>MSVAVAAPHPAAIDAAPPHTLCPTSATTPDGDVVALGCRGGRSQPWIPAQVAPFVLDSEDLAGLLARPRWIIGGREIDRDVPTLPLEPGTPGVDALVRTAEGLDLVVDVTAGPHDDAGHVRVARLTGGALAAAGDPRADGLAAVLPAGGPR</sequence>
<keyword evidence="2" id="KW-1185">Reference proteome</keyword>
<dbReference type="EMBL" id="JAVDYB010000001">
    <property type="protein sequence ID" value="MDR7277916.1"/>
    <property type="molecule type" value="Genomic_DNA"/>
</dbReference>
<proteinExistence type="predicted"/>
<dbReference type="Gene3D" id="3.60.20.40">
    <property type="match status" value="1"/>
</dbReference>
<organism evidence="1 2">
    <name type="scientific">Catenuloplanes atrovinosus</name>
    <dbReference type="NCBI Taxonomy" id="137266"/>
    <lineage>
        <taxon>Bacteria</taxon>
        <taxon>Bacillati</taxon>
        <taxon>Actinomycetota</taxon>
        <taxon>Actinomycetes</taxon>
        <taxon>Micromonosporales</taxon>
        <taxon>Micromonosporaceae</taxon>
        <taxon>Catenuloplanes</taxon>
    </lineage>
</organism>
<evidence type="ECO:0000313" key="1">
    <source>
        <dbReference type="EMBL" id="MDR7277916.1"/>
    </source>
</evidence>
<dbReference type="SUPFAM" id="SSF56235">
    <property type="entry name" value="N-terminal nucleophile aminohydrolases (Ntn hydrolases)"/>
    <property type="match status" value="1"/>
</dbReference>
<accession>A0AAE4CAT3</accession>
<dbReference type="AlphaFoldDB" id="A0AAE4CAT3"/>
<protein>
    <submittedName>
        <fullName evidence="1">Gamma-glutamyltranspeptidase</fullName>
    </submittedName>
</protein>
<gene>
    <name evidence="1" type="ORF">J2S41_004694</name>
</gene>